<evidence type="ECO:0000256" key="6">
    <source>
        <dbReference type="ARBA" id="ARBA00023136"/>
    </source>
</evidence>
<dbReference type="STRING" id="1220578.FPE01S_01_09700"/>
<feature type="signal peptide" evidence="9">
    <location>
        <begin position="1"/>
        <end position="20"/>
    </location>
</feature>
<evidence type="ECO:0000256" key="9">
    <source>
        <dbReference type="SAM" id="SignalP"/>
    </source>
</evidence>
<evidence type="ECO:0000256" key="4">
    <source>
        <dbReference type="ARBA" id="ARBA00022452"/>
    </source>
</evidence>
<evidence type="ECO:0000256" key="3">
    <source>
        <dbReference type="ARBA" id="ARBA00022448"/>
    </source>
</evidence>
<sequence length="490" mass="56471">MMKQYLVLISTTLHFVAASAQNVQLSLDDVIKIAQSSSMKFKLTETQKQISYYQFQSYKSEYKPQITFYGNAPAYNKEYLAVRQPDGTIKFQAISQTNSNFGLGLSQKIALTGGEVSVNTDLTRFDDFQSKEKQFNATPIYIRLTQPLFAFNELRWKKRIEPLKFEESKRIYIEQMEEIARTSVNLFFSVLNAQTNINIASSNLQAAELNYETENKRIKLGTTTEDKILQLEMQVLLSQQNLEKAKYDLETSNLNLKTFSGLNNNNTYELLIPDNVTFFSVNAESAIEYARTNRSAFITFERRKQEAQRDMAEAKADKQQVLLTASLGYNNTGENIGQTYHDPKDQRRLNIGFNIPVVDWGRRKARFNTASALEKFTIFNNESEENILVQEIITQAKSIELLRRNIALSKTSDSVSQRRYAIATKLYQVGKLSITDLSLAQIEKDNAKRSYIDALRQFWDSYYLMRKLTLFDFETNTPLYNDNQNSLQSK</sequence>
<dbReference type="SUPFAM" id="SSF56954">
    <property type="entry name" value="Outer membrane efflux proteins (OEP)"/>
    <property type="match status" value="1"/>
</dbReference>
<dbReference type="GO" id="GO:0015562">
    <property type="term" value="F:efflux transmembrane transporter activity"/>
    <property type="evidence" value="ECO:0007669"/>
    <property type="project" value="InterPro"/>
</dbReference>
<protein>
    <submittedName>
        <fullName evidence="10">Putative RND-type efflux pump outer membrane protein</fullName>
    </submittedName>
</protein>
<evidence type="ECO:0000256" key="2">
    <source>
        <dbReference type="ARBA" id="ARBA00007613"/>
    </source>
</evidence>
<dbReference type="GO" id="GO:0009279">
    <property type="term" value="C:cell outer membrane"/>
    <property type="evidence" value="ECO:0007669"/>
    <property type="project" value="UniProtKB-SubCell"/>
</dbReference>
<evidence type="ECO:0000256" key="1">
    <source>
        <dbReference type="ARBA" id="ARBA00004442"/>
    </source>
</evidence>
<evidence type="ECO:0000313" key="10">
    <source>
        <dbReference type="EMBL" id="GAO41957.1"/>
    </source>
</evidence>
<feature type="chain" id="PRO_5002429543" evidence="9">
    <location>
        <begin position="21"/>
        <end position="490"/>
    </location>
</feature>
<comment type="caution">
    <text evidence="10">The sequence shown here is derived from an EMBL/GenBank/DDBJ whole genome shotgun (WGS) entry which is preliminary data.</text>
</comment>
<proteinExistence type="inferred from homology"/>
<evidence type="ECO:0000256" key="5">
    <source>
        <dbReference type="ARBA" id="ARBA00022692"/>
    </source>
</evidence>
<keyword evidence="3" id="KW-0813">Transport</keyword>
<keyword evidence="8" id="KW-0175">Coiled coil</keyword>
<evidence type="ECO:0000313" key="11">
    <source>
        <dbReference type="Proteomes" id="UP000033121"/>
    </source>
</evidence>
<dbReference type="EMBL" id="BBWV01000001">
    <property type="protein sequence ID" value="GAO41957.1"/>
    <property type="molecule type" value="Genomic_DNA"/>
</dbReference>
<keyword evidence="9" id="KW-0732">Signal</keyword>
<dbReference type="InterPro" id="IPR003423">
    <property type="entry name" value="OMP_efflux"/>
</dbReference>
<name>A0A0E9MW57_9BACT</name>
<dbReference type="AlphaFoldDB" id="A0A0E9MW57"/>
<dbReference type="GO" id="GO:0015288">
    <property type="term" value="F:porin activity"/>
    <property type="evidence" value="ECO:0007669"/>
    <property type="project" value="TreeGrafter"/>
</dbReference>
<dbReference type="OrthoDB" id="940457at2"/>
<dbReference type="Gene3D" id="1.20.1600.10">
    <property type="entry name" value="Outer membrane efflux proteins (OEP)"/>
    <property type="match status" value="1"/>
</dbReference>
<dbReference type="PANTHER" id="PTHR30026">
    <property type="entry name" value="OUTER MEMBRANE PROTEIN TOLC"/>
    <property type="match status" value="1"/>
</dbReference>
<dbReference type="GO" id="GO:1990281">
    <property type="term" value="C:efflux pump complex"/>
    <property type="evidence" value="ECO:0007669"/>
    <property type="project" value="TreeGrafter"/>
</dbReference>
<dbReference type="InterPro" id="IPR051906">
    <property type="entry name" value="TolC-like"/>
</dbReference>
<comment type="subcellular location">
    <subcellularLocation>
        <location evidence="1">Cell outer membrane</location>
    </subcellularLocation>
</comment>
<keyword evidence="5" id="KW-0812">Transmembrane</keyword>
<dbReference type="Proteomes" id="UP000033121">
    <property type="component" value="Unassembled WGS sequence"/>
</dbReference>
<dbReference type="Pfam" id="PF02321">
    <property type="entry name" value="OEP"/>
    <property type="match status" value="2"/>
</dbReference>
<keyword evidence="6" id="KW-0472">Membrane</keyword>
<keyword evidence="11" id="KW-1185">Reference proteome</keyword>
<evidence type="ECO:0000256" key="8">
    <source>
        <dbReference type="SAM" id="Coils"/>
    </source>
</evidence>
<dbReference type="PANTHER" id="PTHR30026:SF20">
    <property type="entry name" value="OUTER MEMBRANE PROTEIN TOLC"/>
    <property type="match status" value="1"/>
</dbReference>
<evidence type="ECO:0000256" key="7">
    <source>
        <dbReference type="ARBA" id="ARBA00023237"/>
    </source>
</evidence>
<organism evidence="10 11">
    <name type="scientific">Flavihumibacter petaseus NBRC 106054</name>
    <dbReference type="NCBI Taxonomy" id="1220578"/>
    <lineage>
        <taxon>Bacteria</taxon>
        <taxon>Pseudomonadati</taxon>
        <taxon>Bacteroidota</taxon>
        <taxon>Chitinophagia</taxon>
        <taxon>Chitinophagales</taxon>
        <taxon>Chitinophagaceae</taxon>
        <taxon>Flavihumibacter</taxon>
    </lineage>
</organism>
<keyword evidence="7" id="KW-0998">Cell outer membrane</keyword>
<comment type="similarity">
    <text evidence="2">Belongs to the outer membrane factor (OMF) (TC 1.B.17) family.</text>
</comment>
<accession>A0A0E9MW57</accession>
<feature type="coiled-coil region" evidence="8">
    <location>
        <begin position="297"/>
        <end position="324"/>
    </location>
</feature>
<keyword evidence="4" id="KW-1134">Transmembrane beta strand</keyword>
<reference evidence="10 11" key="1">
    <citation type="submission" date="2015-04" db="EMBL/GenBank/DDBJ databases">
        <title>Whole genome shotgun sequence of Flavihumibacter petaseus NBRC 106054.</title>
        <authorList>
            <person name="Miyazawa S."/>
            <person name="Hosoyama A."/>
            <person name="Hashimoto M."/>
            <person name="Noguchi M."/>
            <person name="Tsuchikane K."/>
            <person name="Ohji S."/>
            <person name="Yamazoe A."/>
            <person name="Ichikawa N."/>
            <person name="Kimura A."/>
            <person name="Fujita N."/>
        </authorList>
    </citation>
    <scope>NUCLEOTIDE SEQUENCE [LARGE SCALE GENOMIC DNA]</scope>
    <source>
        <strain evidence="10 11">NBRC 106054</strain>
    </source>
</reference>
<gene>
    <name evidence="10" type="ORF">FPE01S_01_09700</name>
</gene>